<dbReference type="Pfam" id="PF00877">
    <property type="entry name" value="NLPC_P60"/>
    <property type="match status" value="1"/>
</dbReference>
<protein>
    <recommendedName>
        <fullName evidence="5">NlpC/P60 domain-containing protein</fullName>
    </recommendedName>
</protein>
<dbReference type="PROSITE" id="PS51935">
    <property type="entry name" value="NLPC_P60"/>
    <property type="match status" value="1"/>
</dbReference>
<dbReference type="InterPro" id="IPR038765">
    <property type="entry name" value="Papain-like_cys_pep_sf"/>
</dbReference>
<dbReference type="InterPro" id="IPR000064">
    <property type="entry name" value="NLP_P60_dom"/>
</dbReference>
<evidence type="ECO:0000313" key="7">
    <source>
        <dbReference type="Proteomes" id="UP000215188"/>
    </source>
</evidence>
<evidence type="ECO:0000313" key="6">
    <source>
        <dbReference type="EMBL" id="OXL14468.1"/>
    </source>
</evidence>
<dbReference type="PANTHER" id="PTHR47053:SF1">
    <property type="entry name" value="MUREIN DD-ENDOPEPTIDASE MEPH-RELATED"/>
    <property type="match status" value="1"/>
</dbReference>
<keyword evidence="4" id="KW-0788">Thiol protease</keyword>
<evidence type="ECO:0000259" key="5">
    <source>
        <dbReference type="PROSITE" id="PS51935"/>
    </source>
</evidence>
<name>A0A229FSE3_9BURK</name>
<dbReference type="OrthoDB" id="9807055at2"/>
<dbReference type="GO" id="GO:0006508">
    <property type="term" value="P:proteolysis"/>
    <property type="evidence" value="ECO:0007669"/>
    <property type="project" value="UniProtKB-KW"/>
</dbReference>
<dbReference type="RefSeq" id="WP_089516511.1">
    <property type="nucleotide sequence ID" value="NZ_NJGG01000003.1"/>
</dbReference>
<dbReference type="Gene3D" id="3.90.1720.10">
    <property type="entry name" value="endopeptidase domain like (from Nostoc punctiforme)"/>
    <property type="match status" value="1"/>
</dbReference>
<keyword evidence="7" id="KW-1185">Reference proteome</keyword>
<evidence type="ECO:0000256" key="2">
    <source>
        <dbReference type="ARBA" id="ARBA00022670"/>
    </source>
</evidence>
<organism evidence="6 7">
    <name type="scientific">Polynucleobacter cosmopolitanus</name>
    <dbReference type="NCBI Taxonomy" id="351345"/>
    <lineage>
        <taxon>Bacteria</taxon>
        <taxon>Pseudomonadati</taxon>
        <taxon>Pseudomonadota</taxon>
        <taxon>Betaproteobacteria</taxon>
        <taxon>Burkholderiales</taxon>
        <taxon>Burkholderiaceae</taxon>
        <taxon>Polynucleobacter</taxon>
    </lineage>
</organism>
<dbReference type="Proteomes" id="UP000215188">
    <property type="component" value="Unassembled WGS sequence"/>
</dbReference>
<dbReference type="AlphaFoldDB" id="A0A229FSE3"/>
<dbReference type="GO" id="GO:0008234">
    <property type="term" value="F:cysteine-type peptidase activity"/>
    <property type="evidence" value="ECO:0007669"/>
    <property type="project" value="UniProtKB-KW"/>
</dbReference>
<reference evidence="6 7" key="1">
    <citation type="submission" date="2017-06" db="EMBL/GenBank/DDBJ databases">
        <title>Reclassification of a Polynucleobacter cosmopolitanus strain isolated from tropical Lake Victoria as Polynucleobacter victoriensis comb. nov.</title>
        <authorList>
            <person name="Hahn M.W."/>
        </authorList>
    </citation>
    <scope>NUCLEOTIDE SEQUENCE [LARGE SCALE GENOMIC DNA]</scope>
    <source>
        <strain evidence="6 7">MWH-MoIso2</strain>
    </source>
</reference>
<sequence>MQQTLFNQAWLKKARKFSPSFSLRFEQSKRSLLIFASCSILTACASLPRFSSLPDFDKEVSAGLEDISIAAIGLVGVPYRYGGNTPKSGFDCSGLIGYVYKNAANKQMPRTTDEIGKIGQSLGNQTPAPGDLVFFNTQGGPHSHVGIYVGKGRFVHAPSKGGTVRLEKITSSYWSSRYTEARRVVQR</sequence>
<comment type="caution">
    <text evidence="6">The sequence shown here is derived from an EMBL/GenBank/DDBJ whole genome shotgun (WGS) entry which is preliminary data.</text>
</comment>
<dbReference type="InterPro" id="IPR051202">
    <property type="entry name" value="Peptidase_C40"/>
</dbReference>
<evidence type="ECO:0000256" key="3">
    <source>
        <dbReference type="ARBA" id="ARBA00022801"/>
    </source>
</evidence>
<comment type="similarity">
    <text evidence="1">Belongs to the peptidase C40 family.</text>
</comment>
<dbReference type="EMBL" id="NJGG01000003">
    <property type="protein sequence ID" value="OXL14468.1"/>
    <property type="molecule type" value="Genomic_DNA"/>
</dbReference>
<accession>A0A229FSE3</accession>
<evidence type="ECO:0000256" key="1">
    <source>
        <dbReference type="ARBA" id="ARBA00007074"/>
    </source>
</evidence>
<dbReference type="PANTHER" id="PTHR47053">
    <property type="entry name" value="MUREIN DD-ENDOPEPTIDASE MEPH-RELATED"/>
    <property type="match status" value="1"/>
</dbReference>
<dbReference type="SUPFAM" id="SSF54001">
    <property type="entry name" value="Cysteine proteinases"/>
    <property type="match status" value="1"/>
</dbReference>
<keyword evidence="3" id="KW-0378">Hydrolase</keyword>
<gene>
    <name evidence="6" type="ORF">AOC33_08075</name>
</gene>
<keyword evidence="2" id="KW-0645">Protease</keyword>
<feature type="domain" description="NlpC/P60" evidence="5">
    <location>
        <begin position="61"/>
        <end position="185"/>
    </location>
</feature>
<proteinExistence type="inferred from homology"/>
<evidence type="ECO:0000256" key="4">
    <source>
        <dbReference type="ARBA" id="ARBA00022807"/>
    </source>
</evidence>